<dbReference type="EMBL" id="LK052942">
    <property type="protein sequence ID" value="CDR42682.1"/>
    <property type="molecule type" value="Genomic_DNA"/>
</dbReference>
<proteinExistence type="inferred from homology"/>
<protein>
    <submittedName>
        <fullName evidence="4">RHTO0S07e02916g1_1</fullName>
    </submittedName>
</protein>
<comment type="similarity">
    <text evidence="1">Belongs to the SRR1 family.</text>
</comment>
<dbReference type="GO" id="GO:0005737">
    <property type="term" value="C:cytoplasm"/>
    <property type="evidence" value="ECO:0007669"/>
    <property type="project" value="TreeGrafter"/>
</dbReference>
<dbReference type="PANTHER" id="PTHR28626">
    <property type="entry name" value="SRR1-LIKE PROTEIN"/>
    <property type="match status" value="1"/>
</dbReference>
<reference evidence="4" key="1">
    <citation type="journal article" date="2014" name="Genome Announc.">
        <title>Draft genome sequence of Rhodosporidium toruloides CECT1137, an oleaginous yeast of biotechnological interest.</title>
        <authorList>
            <person name="Morin N."/>
            <person name="Calcas X."/>
            <person name="Devillers H."/>
            <person name="Durrens P."/>
            <person name="Sherman D.J."/>
            <person name="Nicaud J.-M."/>
            <person name="Neuveglise C."/>
        </authorList>
    </citation>
    <scope>NUCLEOTIDE SEQUENCE</scope>
    <source>
        <strain evidence="4">CECT1137</strain>
    </source>
</reference>
<organism evidence="4">
    <name type="scientific">Rhodotorula toruloides</name>
    <name type="common">Yeast</name>
    <name type="synonym">Rhodosporidium toruloides</name>
    <dbReference type="NCBI Taxonomy" id="5286"/>
    <lineage>
        <taxon>Eukaryota</taxon>
        <taxon>Fungi</taxon>
        <taxon>Dikarya</taxon>
        <taxon>Basidiomycota</taxon>
        <taxon>Pucciniomycotina</taxon>
        <taxon>Microbotryomycetes</taxon>
        <taxon>Sporidiobolales</taxon>
        <taxon>Sporidiobolaceae</taxon>
        <taxon>Rhodotorula</taxon>
    </lineage>
</organism>
<dbReference type="AlphaFoldDB" id="A0A061AZM6"/>
<feature type="region of interest" description="Disordered" evidence="2">
    <location>
        <begin position="1"/>
        <end position="44"/>
    </location>
</feature>
<dbReference type="InterPro" id="IPR012942">
    <property type="entry name" value="SRR1-like"/>
</dbReference>
<evidence type="ECO:0000313" key="4">
    <source>
        <dbReference type="EMBL" id="CDR42682.1"/>
    </source>
</evidence>
<feature type="compositionally biased region" description="Basic and acidic residues" evidence="2">
    <location>
        <begin position="282"/>
        <end position="303"/>
    </location>
</feature>
<feature type="domain" description="SRR1-like" evidence="3">
    <location>
        <begin position="86"/>
        <end position="262"/>
    </location>
</feature>
<evidence type="ECO:0000256" key="2">
    <source>
        <dbReference type="SAM" id="MobiDB-lite"/>
    </source>
</evidence>
<dbReference type="InterPro" id="IPR040044">
    <property type="entry name" value="SRR1L"/>
</dbReference>
<feature type="compositionally biased region" description="Basic and acidic residues" evidence="2">
    <location>
        <begin position="30"/>
        <end position="42"/>
    </location>
</feature>
<name>A0A061AZM6_RHOTO</name>
<dbReference type="PANTHER" id="PTHR28626:SF3">
    <property type="entry name" value="SRR1-LIKE PROTEIN"/>
    <property type="match status" value="1"/>
</dbReference>
<dbReference type="OrthoDB" id="551431at2759"/>
<feature type="compositionally biased region" description="Basic residues" evidence="2">
    <location>
        <begin position="14"/>
        <end position="29"/>
    </location>
</feature>
<accession>A0A061AZM6</accession>
<evidence type="ECO:0000259" key="3">
    <source>
        <dbReference type="Pfam" id="PF07985"/>
    </source>
</evidence>
<gene>
    <name evidence="4" type="ORF">RHTO0S_07e02916g</name>
</gene>
<dbReference type="Pfam" id="PF07985">
    <property type="entry name" value="SRR1"/>
    <property type="match status" value="1"/>
</dbReference>
<sequence length="303" mass="33577">MSAQDDTDGFTSVARKKPARPARNRKGKERFRERPLEEKLEARAQGLSESRYLQKCKDLLRSALSSPPSPDTNAPSTSSVPHCPPPVCVVCLGLGSLSESTKAQDQYVLLQGLLEELKGVMNEDIPTEFYDPVFTPEDTAFLASKGHTVLSSPHPLVLTHRTLLYIPHGPRTLFDALLRSNWTCPEQLEKVVVWGNRLDLYDDPTYSGSLAGRGTKGKREEGGDELGESAEFVVRAAKLFHILPLPDPKDHLEAFNDLALQWIVPERIRDQPASFWVPEPRNGPEEKGGEVEGVERGGWEACA</sequence>
<feature type="region of interest" description="Disordered" evidence="2">
    <location>
        <begin position="274"/>
        <end position="303"/>
    </location>
</feature>
<dbReference type="GO" id="GO:0005634">
    <property type="term" value="C:nucleus"/>
    <property type="evidence" value="ECO:0007669"/>
    <property type="project" value="TreeGrafter"/>
</dbReference>
<evidence type="ECO:0000256" key="1">
    <source>
        <dbReference type="ARBA" id="ARBA00009856"/>
    </source>
</evidence>